<evidence type="ECO:0000313" key="3">
    <source>
        <dbReference type="Proteomes" id="UP000886595"/>
    </source>
</evidence>
<sequence length="64" mass="6816">MESESGIASVHPVSVWFLSLGSRGFVSTGFAGLYLRKAMSSSESFSPTPLDLWICSSSPNCLSL</sequence>
<evidence type="ECO:0000313" key="2">
    <source>
        <dbReference type="EMBL" id="KAG2327243.1"/>
    </source>
</evidence>
<gene>
    <name evidence="2" type="ORF">Bca52824_009971</name>
</gene>
<dbReference type="EMBL" id="JAAMPC010000002">
    <property type="protein sequence ID" value="KAG2327243.1"/>
    <property type="molecule type" value="Genomic_DNA"/>
</dbReference>
<name>A0A8X7WAR2_BRACI</name>
<dbReference type="Proteomes" id="UP000886595">
    <property type="component" value="Unassembled WGS sequence"/>
</dbReference>
<keyword evidence="3" id="KW-1185">Reference proteome</keyword>
<keyword evidence="1" id="KW-0812">Transmembrane</keyword>
<protein>
    <submittedName>
        <fullName evidence="2">Uncharacterized protein</fullName>
    </submittedName>
</protein>
<dbReference type="AlphaFoldDB" id="A0A8X7WAR2"/>
<evidence type="ECO:0000256" key="1">
    <source>
        <dbReference type="SAM" id="Phobius"/>
    </source>
</evidence>
<keyword evidence="1" id="KW-0472">Membrane</keyword>
<organism evidence="2 3">
    <name type="scientific">Brassica carinata</name>
    <name type="common">Ethiopian mustard</name>
    <name type="synonym">Abyssinian cabbage</name>
    <dbReference type="NCBI Taxonomy" id="52824"/>
    <lineage>
        <taxon>Eukaryota</taxon>
        <taxon>Viridiplantae</taxon>
        <taxon>Streptophyta</taxon>
        <taxon>Embryophyta</taxon>
        <taxon>Tracheophyta</taxon>
        <taxon>Spermatophyta</taxon>
        <taxon>Magnoliopsida</taxon>
        <taxon>eudicotyledons</taxon>
        <taxon>Gunneridae</taxon>
        <taxon>Pentapetalae</taxon>
        <taxon>rosids</taxon>
        <taxon>malvids</taxon>
        <taxon>Brassicales</taxon>
        <taxon>Brassicaceae</taxon>
        <taxon>Brassiceae</taxon>
        <taxon>Brassica</taxon>
    </lineage>
</organism>
<comment type="caution">
    <text evidence="2">The sequence shown here is derived from an EMBL/GenBank/DDBJ whole genome shotgun (WGS) entry which is preliminary data.</text>
</comment>
<accession>A0A8X7WAR2</accession>
<reference evidence="2 3" key="1">
    <citation type="submission" date="2020-02" db="EMBL/GenBank/DDBJ databases">
        <authorList>
            <person name="Ma Q."/>
            <person name="Huang Y."/>
            <person name="Song X."/>
            <person name="Pei D."/>
        </authorList>
    </citation>
    <scope>NUCLEOTIDE SEQUENCE [LARGE SCALE GENOMIC DNA]</scope>
    <source>
        <strain evidence="2">Sxm20200214</strain>
        <tissue evidence="2">Leaf</tissue>
    </source>
</reference>
<feature type="transmembrane region" description="Helical" evidence="1">
    <location>
        <begin position="15"/>
        <end position="35"/>
    </location>
</feature>
<keyword evidence="1" id="KW-1133">Transmembrane helix</keyword>
<proteinExistence type="predicted"/>